<organism evidence="3 4">
    <name type="scientific">Cinara cedri</name>
    <dbReference type="NCBI Taxonomy" id="506608"/>
    <lineage>
        <taxon>Eukaryota</taxon>
        <taxon>Metazoa</taxon>
        <taxon>Ecdysozoa</taxon>
        <taxon>Arthropoda</taxon>
        <taxon>Hexapoda</taxon>
        <taxon>Insecta</taxon>
        <taxon>Pterygota</taxon>
        <taxon>Neoptera</taxon>
        <taxon>Paraneoptera</taxon>
        <taxon>Hemiptera</taxon>
        <taxon>Sternorrhyncha</taxon>
        <taxon>Aphidomorpha</taxon>
        <taxon>Aphidoidea</taxon>
        <taxon>Aphididae</taxon>
        <taxon>Lachninae</taxon>
        <taxon>Cinara</taxon>
    </lineage>
</organism>
<dbReference type="EMBL" id="CABPRJ010000476">
    <property type="protein sequence ID" value="VVC27810.1"/>
    <property type="molecule type" value="Genomic_DNA"/>
</dbReference>
<sequence>MHRNQCVIAFALAVFALAVHVAVCENNTNPLSLATDSLVNVATLATVTESSISNSTSTTTTSNGTTTTGKPSKSGAGSARVCATLVQTSLVVLVAKRLII</sequence>
<feature type="chain" id="PRO_5022776585" evidence="2">
    <location>
        <begin position="25"/>
        <end position="100"/>
    </location>
</feature>
<keyword evidence="4" id="KW-1185">Reference proteome</keyword>
<evidence type="ECO:0000256" key="2">
    <source>
        <dbReference type="SAM" id="SignalP"/>
    </source>
</evidence>
<evidence type="ECO:0000313" key="3">
    <source>
        <dbReference type="EMBL" id="VVC27810.1"/>
    </source>
</evidence>
<name>A0A5E4MD45_9HEMI</name>
<evidence type="ECO:0000313" key="4">
    <source>
        <dbReference type="Proteomes" id="UP000325440"/>
    </source>
</evidence>
<proteinExistence type="predicted"/>
<reference evidence="3 4" key="1">
    <citation type="submission" date="2019-08" db="EMBL/GenBank/DDBJ databases">
        <authorList>
            <person name="Alioto T."/>
            <person name="Alioto T."/>
            <person name="Gomez Garrido J."/>
        </authorList>
    </citation>
    <scope>NUCLEOTIDE SEQUENCE [LARGE SCALE GENOMIC DNA]</scope>
</reference>
<keyword evidence="2" id="KW-0732">Signal</keyword>
<gene>
    <name evidence="3" type="ORF">CINCED_3A010471</name>
</gene>
<protein>
    <submittedName>
        <fullName evidence="3">Uncharacterized protein</fullName>
    </submittedName>
</protein>
<feature type="region of interest" description="Disordered" evidence="1">
    <location>
        <begin position="53"/>
        <end position="78"/>
    </location>
</feature>
<evidence type="ECO:0000256" key="1">
    <source>
        <dbReference type="SAM" id="MobiDB-lite"/>
    </source>
</evidence>
<feature type="signal peptide" evidence="2">
    <location>
        <begin position="1"/>
        <end position="24"/>
    </location>
</feature>
<dbReference type="AlphaFoldDB" id="A0A5E4MD45"/>
<dbReference type="Proteomes" id="UP000325440">
    <property type="component" value="Unassembled WGS sequence"/>
</dbReference>
<accession>A0A5E4MD45</accession>